<dbReference type="OrthoDB" id="432234at2759"/>
<dbReference type="InterPro" id="IPR046700">
    <property type="entry name" value="DUF6570"/>
</dbReference>
<dbReference type="Proteomes" id="UP000235786">
    <property type="component" value="Unassembled WGS sequence"/>
</dbReference>
<accession>A0A2J6RF47</accession>
<evidence type="ECO:0000313" key="4">
    <source>
        <dbReference type="Proteomes" id="UP000235786"/>
    </source>
</evidence>
<feature type="domain" description="Helitron helicase-like" evidence="1">
    <location>
        <begin position="225"/>
        <end position="431"/>
    </location>
</feature>
<gene>
    <name evidence="3" type="ORF">L207DRAFT_585483</name>
</gene>
<dbReference type="Pfam" id="PF14214">
    <property type="entry name" value="Helitron_like_N"/>
    <property type="match status" value="1"/>
</dbReference>
<sequence length="490" mass="55726">MAYRQNPSKLFDILPSPELNLAEYVTVSWERPKPTGIPSDAPSRPSDAVLAKFCQVRKAKVLAALEWLCLHNPLYKDVKINRELLAIWKESFIPEILITSAIITDRKLSDNRDGYVYDRDADTTEFGARATEQEEVIYEDDNDEILSDQIEFNGVHEEAGKENLDGSVTVPHIEYKQAFGIETFNSWTDYNYLLAAFPTVFPYGRGGHVQADRAKRPISVDLQEYANWLMRHHNCQAAKHHILPYVLYDMILLRQSSTGNIVQSRNEYWAHGQVDIMSLTSEDLQRAAKEMAAGGRCSNLVINRLLVNVRLVSSYNPESFGKKLAMRHVLMGHVVLHGAPAFWFTINPTDLNSPLVLRMAGVHVTPHLTKAQLSDLRRRSAMGNLGLVAQYFDNVIQSFFKHLLCSATEKVGILGPIVSHFGVVETNARKMYYLYGFAWLAGNIDFDKLGVRVIRSPDFRNRLASYLTSVVTEQIDLAWGERYREEYPDR</sequence>
<organism evidence="3 4">
    <name type="scientific">Hyaloscypha variabilis (strain UAMH 11265 / GT02V1 / F)</name>
    <name type="common">Meliniomyces variabilis</name>
    <dbReference type="NCBI Taxonomy" id="1149755"/>
    <lineage>
        <taxon>Eukaryota</taxon>
        <taxon>Fungi</taxon>
        <taxon>Dikarya</taxon>
        <taxon>Ascomycota</taxon>
        <taxon>Pezizomycotina</taxon>
        <taxon>Leotiomycetes</taxon>
        <taxon>Helotiales</taxon>
        <taxon>Hyaloscyphaceae</taxon>
        <taxon>Hyaloscypha</taxon>
        <taxon>Hyaloscypha variabilis</taxon>
    </lineage>
</organism>
<keyword evidence="4" id="KW-1185">Reference proteome</keyword>
<name>A0A2J6RF47_HYAVF</name>
<feature type="domain" description="DUF6570" evidence="2">
    <location>
        <begin position="2"/>
        <end position="85"/>
    </location>
</feature>
<evidence type="ECO:0000313" key="3">
    <source>
        <dbReference type="EMBL" id="PMD37128.1"/>
    </source>
</evidence>
<proteinExistence type="predicted"/>
<protein>
    <submittedName>
        <fullName evidence="3">Uncharacterized protein</fullName>
    </submittedName>
</protein>
<dbReference type="InterPro" id="IPR025476">
    <property type="entry name" value="Helitron_helicase-like"/>
</dbReference>
<evidence type="ECO:0000259" key="2">
    <source>
        <dbReference type="Pfam" id="PF20209"/>
    </source>
</evidence>
<dbReference type="AlphaFoldDB" id="A0A2J6RF47"/>
<dbReference type="Pfam" id="PF20209">
    <property type="entry name" value="DUF6570"/>
    <property type="match status" value="1"/>
</dbReference>
<evidence type="ECO:0000259" key="1">
    <source>
        <dbReference type="Pfam" id="PF14214"/>
    </source>
</evidence>
<reference evidence="3 4" key="1">
    <citation type="submission" date="2016-04" db="EMBL/GenBank/DDBJ databases">
        <title>A degradative enzymes factory behind the ericoid mycorrhizal symbiosis.</title>
        <authorList>
            <consortium name="DOE Joint Genome Institute"/>
            <person name="Martino E."/>
            <person name="Morin E."/>
            <person name="Grelet G."/>
            <person name="Kuo A."/>
            <person name="Kohler A."/>
            <person name="Daghino S."/>
            <person name="Barry K."/>
            <person name="Choi C."/>
            <person name="Cichocki N."/>
            <person name="Clum A."/>
            <person name="Copeland A."/>
            <person name="Hainaut M."/>
            <person name="Haridas S."/>
            <person name="Labutti K."/>
            <person name="Lindquist E."/>
            <person name="Lipzen A."/>
            <person name="Khouja H.-R."/>
            <person name="Murat C."/>
            <person name="Ohm R."/>
            <person name="Olson A."/>
            <person name="Spatafora J."/>
            <person name="Veneault-Fourrey C."/>
            <person name="Henrissat B."/>
            <person name="Grigoriev I."/>
            <person name="Martin F."/>
            <person name="Perotto S."/>
        </authorList>
    </citation>
    <scope>NUCLEOTIDE SEQUENCE [LARGE SCALE GENOMIC DNA]</scope>
    <source>
        <strain evidence="3 4">F</strain>
    </source>
</reference>
<dbReference type="EMBL" id="KZ613949">
    <property type="protein sequence ID" value="PMD37128.1"/>
    <property type="molecule type" value="Genomic_DNA"/>
</dbReference>